<dbReference type="Proteomes" id="UP001162972">
    <property type="component" value="Chromosome 5"/>
</dbReference>
<dbReference type="PANTHER" id="PTHR46368:SF19">
    <property type="entry name" value="GFO_IDH_MOCA-LIKE OXIDOREDUCTASE N-TERMINAL DOMAIN-CONTAINING PROTEIN"/>
    <property type="match status" value="1"/>
</dbReference>
<evidence type="ECO:0000313" key="2">
    <source>
        <dbReference type="Proteomes" id="UP001162972"/>
    </source>
</evidence>
<sequence length="176" mass="19605">MHSCFTFAGDEDFLKNDIRVKSDLDAHGALGDAGWYGIRSILWAVDYELPKTVTALPGDCFKRSRGYSVLRCFSAMGRWESGNFPLLFSGSFDNGYYCHWNSRDFACWAAVPSQHTVMTDLPQEACMVTEFARLVGNIKANGAKPDPKWPRISRKTQLILDAVTTSIAQGSKPVEL</sequence>
<dbReference type="Gene3D" id="3.30.360.10">
    <property type="entry name" value="Dihydrodipicolinate Reductase, domain 2"/>
    <property type="match status" value="1"/>
</dbReference>
<accession>A0AAD6JYF2</accession>
<comment type="caution">
    <text evidence="1">The sequence shown here is derived from an EMBL/GenBank/DDBJ whole genome shotgun (WGS) entry which is preliminary data.</text>
</comment>
<reference evidence="1 2" key="1">
    <citation type="journal article" date="2023" name="Int. J. Mol. Sci.">
        <title>De Novo Assembly and Annotation of 11 Diverse Shrub Willow (Salix) Genomes Reveals Novel Gene Organization in Sex-Linked Regions.</title>
        <authorList>
            <person name="Hyden B."/>
            <person name="Feng K."/>
            <person name="Yates T.B."/>
            <person name="Jawdy S."/>
            <person name="Cereghino C."/>
            <person name="Smart L.B."/>
            <person name="Muchero W."/>
        </authorList>
    </citation>
    <scope>NUCLEOTIDE SEQUENCE [LARGE SCALE GENOMIC DNA]</scope>
    <source>
        <tissue evidence="1">Shoot tip</tissue>
    </source>
</reference>
<evidence type="ECO:0000313" key="1">
    <source>
        <dbReference type="EMBL" id="KAJ6412429.1"/>
    </source>
</evidence>
<proteinExistence type="predicted"/>
<dbReference type="EMBL" id="JAPFFJ010000013">
    <property type="protein sequence ID" value="KAJ6412429.1"/>
    <property type="molecule type" value="Genomic_DNA"/>
</dbReference>
<organism evidence="1 2">
    <name type="scientific">Salix udensis</name>
    <dbReference type="NCBI Taxonomy" id="889485"/>
    <lineage>
        <taxon>Eukaryota</taxon>
        <taxon>Viridiplantae</taxon>
        <taxon>Streptophyta</taxon>
        <taxon>Embryophyta</taxon>
        <taxon>Tracheophyta</taxon>
        <taxon>Spermatophyta</taxon>
        <taxon>Magnoliopsida</taxon>
        <taxon>eudicotyledons</taxon>
        <taxon>Gunneridae</taxon>
        <taxon>Pentapetalae</taxon>
        <taxon>rosids</taxon>
        <taxon>fabids</taxon>
        <taxon>Malpighiales</taxon>
        <taxon>Salicaceae</taxon>
        <taxon>Saliceae</taxon>
        <taxon>Salix</taxon>
    </lineage>
</organism>
<dbReference type="PANTHER" id="PTHR46368">
    <property type="match status" value="1"/>
</dbReference>
<dbReference type="SUPFAM" id="SSF55347">
    <property type="entry name" value="Glyceraldehyde-3-phosphate dehydrogenase-like, C-terminal domain"/>
    <property type="match status" value="1"/>
</dbReference>
<dbReference type="AlphaFoldDB" id="A0AAD6JYF2"/>
<gene>
    <name evidence="1" type="ORF">OIU84_005476</name>
</gene>
<name>A0AAD6JYF2_9ROSI</name>
<protein>
    <recommendedName>
        <fullName evidence="3">Gfo/Idh/MocA-like oxidoreductase C-terminal domain-containing protein</fullName>
    </recommendedName>
</protein>
<evidence type="ECO:0008006" key="3">
    <source>
        <dbReference type="Google" id="ProtNLM"/>
    </source>
</evidence>
<keyword evidence="2" id="KW-1185">Reference proteome</keyword>